<dbReference type="InterPro" id="IPR013249">
    <property type="entry name" value="RNA_pol_sigma70_r4_t2"/>
</dbReference>
<comment type="similarity">
    <text evidence="1">Belongs to the sigma-70 factor family. ECF subfamily.</text>
</comment>
<dbReference type="GO" id="GO:0003677">
    <property type="term" value="F:DNA binding"/>
    <property type="evidence" value="ECO:0007669"/>
    <property type="project" value="InterPro"/>
</dbReference>
<gene>
    <name evidence="8" type="ORF">B0I21_101168</name>
</gene>
<dbReference type="InterPro" id="IPR013325">
    <property type="entry name" value="RNA_pol_sigma_r2"/>
</dbReference>
<keyword evidence="4" id="KW-0804">Transcription</keyword>
<dbReference type="AlphaFoldDB" id="A0A4R7DBN0"/>
<dbReference type="RefSeq" id="WP_133638444.1">
    <property type="nucleotide sequence ID" value="NZ_SNZV01000001.1"/>
</dbReference>
<keyword evidence="5" id="KW-0812">Transmembrane</keyword>
<dbReference type="GO" id="GO:0006352">
    <property type="term" value="P:DNA-templated transcription initiation"/>
    <property type="evidence" value="ECO:0007669"/>
    <property type="project" value="InterPro"/>
</dbReference>
<evidence type="ECO:0000259" key="7">
    <source>
        <dbReference type="Pfam" id="PF08281"/>
    </source>
</evidence>
<dbReference type="PANTHER" id="PTHR43133">
    <property type="entry name" value="RNA POLYMERASE ECF-TYPE SIGMA FACTO"/>
    <property type="match status" value="1"/>
</dbReference>
<evidence type="ECO:0000256" key="2">
    <source>
        <dbReference type="ARBA" id="ARBA00023015"/>
    </source>
</evidence>
<dbReference type="Pfam" id="PF04542">
    <property type="entry name" value="Sigma70_r2"/>
    <property type="match status" value="1"/>
</dbReference>
<evidence type="ECO:0000313" key="8">
    <source>
        <dbReference type="EMBL" id="TDS17304.1"/>
    </source>
</evidence>
<feature type="transmembrane region" description="Helical" evidence="5">
    <location>
        <begin position="181"/>
        <end position="199"/>
    </location>
</feature>
<dbReference type="NCBIfam" id="TIGR02937">
    <property type="entry name" value="sigma70-ECF"/>
    <property type="match status" value="1"/>
</dbReference>
<evidence type="ECO:0000256" key="5">
    <source>
        <dbReference type="SAM" id="Phobius"/>
    </source>
</evidence>
<keyword evidence="2" id="KW-0805">Transcription regulation</keyword>
<organism evidence="8 9">
    <name type="scientific">Sphingobacterium paludis</name>
    <dbReference type="NCBI Taxonomy" id="1476465"/>
    <lineage>
        <taxon>Bacteria</taxon>
        <taxon>Pseudomonadati</taxon>
        <taxon>Bacteroidota</taxon>
        <taxon>Sphingobacteriia</taxon>
        <taxon>Sphingobacteriales</taxon>
        <taxon>Sphingobacteriaceae</taxon>
        <taxon>Sphingobacterium</taxon>
    </lineage>
</organism>
<proteinExistence type="inferred from homology"/>
<keyword evidence="5" id="KW-1133">Transmembrane helix</keyword>
<name>A0A4R7DBN0_9SPHI</name>
<keyword evidence="5" id="KW-0472">Membrane</keyword>
<dbReference type="Gene3D" id="1.10.1740.10">
    <property type="match status" value="1"/>
</dbReference>
<evidence type="ECO:0000259" key="6">
    <source>
        <dbReference type="Pfam" id="PF04542"/>
    </source>
</evidence>
<dbReference type="SUPFAM" id="SSF88659">
    <property type="entry name" value="Sigma3 and sigma4 domains of RNA polymerase sigma factors"/>
    <property type="match status" value="1"/>
</dbReference>
<keyword evidence="3" id="KW-0731">Sigma factor</keyword>
<evidence type="ECO:0000256" key="4">
    <source>
        <dbReference type="ARBA" id="ARBA00023163"/>
    </source>
</evidence>
<keyword evidence="9" id="KW-1185">Reference proteome</keyword>
<evidence type="ECO:0000313" key="9">
    <source>
        <dbReference type="Proteomes" id="UP000294752"/>
    </source>
</evidence>
<dbReference type="SUPFAM" id="SSF88946">
    <property type="entry name" value="Sigma2 domain of RNA polymerase sigma factors"/>
    <property type="match status" value="1"/>
</dbReference>
<dbReference type="Proteomes" id="UP000294752">
    <property type="component" value="Unassembled WGS sequence"/>
</dbReference>
<feature type="domain" description="RNA polymerase sigma-70 region 2" evidence="6">
    <location>
        <begin position="39"/>
        <end position="92"/>
    </location>
</feature>
<dbReference type="Pfam" id="PF08281">
    <property type="entry name" value="Sigma70_r4_2"/>
    <property type="match status" value="1"/>
</dbReference>
<protein>
    <submittedName>
        <fullName evidence="8">RNA polymerase sigma-70 factor (ECF subfamily)</fullName>
    </submittedName>
</protein>
<reference evidence="8 9" key="1">
    <citation type="submission" date="2019-03" db="EMBL/GenBank/DDBJ databases">
        <title>Genomic Encyclopedia of Type Strains, Phase III (KMG-III): the genomes of soil and plant-associated and newly described type strains.</title>
        <authorList>
            <person name="Whitman W."/>
        </authorList>
    </citation>
    <scope>NUCLEOTIDE SEQUENCE [LARGE SCALE GENOMIC DNA]</scope>
    <source>
        <strain evidence="8 9">CGMCC 1.12801</strain>
    </source>
</reference>
<dbReference type="InterPro" id="IPR014284">
    <property type="entry name" value="RNA_pol_sigma-70_dom"/>
</dbReference>
<comment type="caution">
    <text evidence="8">The sequence shown here is derived from an EMBL/GenBank/DDBJ whole genome shotgun (WGS) entry which is preliminary data.</text>
</comment>
<evidence type="ECO:0000256" key="1">
    <source>
        <dbReference type="ARBA" id="ARBA00010641"/>
    </source>
</evidence>
<sequence>MSIYAQYSPEELFFLVQRDDNLAFDELYQRTWLKLFVKANSRLNNELLAKDIIQDLFVDLWNKRSSKRIESVEKYLYQAVKYKVIDQFRRRTMRFEVVEDFIDTLCDVECADGRTLEKEYHVFVANWIASLPKKRRQIFTLRFIEDKTTREISSMLNISTKTVQNQLLNATMLLKQMLKKIMYVFLLLAIYHVLKISTII</sequence>
<dbReference type="InterPro" id="IPR013324">
    <property type="entry name" value="RNA_pol_sigma_r3/r4-like"/>
</dbReference>
<feature type="domain" description="RNA polymerase sigma factor 70 region 4 type 2" evidence="7">
    <location>
        <begin position="128"/>
        <end position="170"/>
    </location>
</feature>
<dbReference type="OrthoDB" id="679904at2"/>
<dbReference type="PANTHER" id="PTHR43133:SF46">
    <property type="entry name" value="RNA POLYMERASE SIGMA-70 FACTOR ECF SUBFAMILY"/>
    <property type="match status" value="1"/>
</dbReference>
<dbReference type="GO" id="GO:0016987">
    <property type="term" value="F:sigma factor activity"/>
    <property type="evidence" value="ECO:0007669"/>
    <property type="project" value="UniProtKB-KW"/>
</dbReference>
<accession>A0A4R7DBN0</accession>
<dbReference type="Gene3D" id="1.10.10.10">
    <property type="entry name" value="Winged helix-like DNA-binding domain superfamily/Winged helix DNA-binding domain"/>
    <property type="match status" value="1"/>
</dbReference>
<evidence type="ECO:0000256" key="3">
    <source>
        <dbReference type="ARBA" id="ARBA00023082"/>
    </source>
</evidence>
<dbReference type="EMBL" id="SNZV01000001">
    <property type="protein sequence ID" value="TDS17304.1"/>
    <property type="molecule type" value="Genomic_DNA"/>
</dbReference>
<dbReference type="InterPro" id="IPR039425">
    <property type="entry name" value="RNA_pol_sigma-70-like"/>
</dbReference>
<dbReference type="InterPro" id="IPR007627">
    <property type="entry name" value="RNA_pol_sigma70_r2"/>
</dbReference>
<dbReference type="InterPro" id="IPR036388">
    <property type="entry name" value="WH-like_DNA-bd_sf"/>
</dbReference>